<sequence length="113" mass="13083">MYSKFVSSFCTIWIKENREHTKELDDLIEYESMGALIKSTSKLMDANVMGKIQIKAIEHSNQAIKGISFLRLYFREVTSDPQAIAGEVPSYYYYNLFNCSDCLDENKCLQCKQ</sequence>
<name>A0A7R8H464_LEPSM</name>
<reference evidence="1" key="1">
    <citation type="submission" date="2021-02" db="EMBL/GenBank/DDBJ databases">
        <authorList>
            <person name="Bekaert M."/>
        </authorList>
    </citation>
    <scope>NUCLEOTIDE SEQUENCE</scope>
    <source>
        <strain evidence="1">IoA-00</strain>
    </source>
</reference>
<dbReference type="Proteomes" id="UP000675881">
    <property type="component" value="Chromosome 14"/>
</dbReference>
<keyword evidence="2" id="KW-1185">Reference proteome</keyword>
<proteinExistence type="predicted"/>
<accession>A0A7R8H464</accession>
<dbReference type="EMBL" id="HG994593">
    <property type="protein sequence ID" value="CAF2842884.1"/>
    <property type="molecule type" value="Genomic_DNA"/>
</dbReference>
<dbReference type="AlphaFoldDB" id="A0A7R8H464"/>
<organism evidence="1 2">
    <name type="scientific">Lepeophtheirus salmonis</name>
    <name type="common">Salmon louse</name>
    <name type="synonym">Caligus salmonis</name>
    <dbReference type="NCBI Taxonomy" id="72036"/>
    <lineage>
        <taxon>Eukaryota</taxon>
        <taxon>Metazoa</taxon>
        <taxon>Ecdysozoa</taxon>
        <taxon>Arthropoda</taxon>
        <taxon>Crustacea</taxon>
        <taxon>Multicrustacea</taxon>
        <taxon>Hexanauplia</taxon>
        <taxon>Copepoda</taxon>
        <taxon>Siphonostomatoida</taxon>
        <taxon>Caligidae</taxon>
        <taxon>Lepeophtheirus</taxon>
    </lineage>
</organism>
<protein>
    <submittedName>
        <fullName evidence="1">(salmon louse) hypothetical protein</fullName>
    </submittedName>
</protein>
<evidence type="ECO:0000313" key="1">
    <source>
        <dbReference type="EMBL" id="CAF2842884.1"/>
    </source>
</evidence>
<gene>
    <name evidence="1" type="ORF">LSAA_4696</name>
</gene>
<evidence type="ECO:0000313" key="2">
    <source>
        <dbReference type="Proteomes" id="UP000675881"/>
    </source>
</evidence>